<feature type="domain" description="NlpC/P60" evidence="5">
    <location>
        <begin position="163"/>
        <end position="293"/>
    </location>
</feature>
<keyword evidence="2" id="KW-0645">Protease</keyword>
<dbReference type="AlphaFoldDB" id="A0A3B0S512"/>
<dbReference type="InterPro" id="IPR038765">
    <property type="entry name" value="Papain-like_cys_pep_sf"/>
</dbReference>
<dbReference type="PROSITE" id="PS51935">
    <property type="entry name" value="NLPC_P60"/>
    <property type="match status" value="1"/>
</dbReference>
<proteinExistence type="inferred from homology"/>
<organism evidence="6">
    <name type="scientific">hydrothermal vent metagenome</name>
    <dbReference type="NCBI Taxonomy" id="652676"/>
    <lineage>
        <taxon>unclassified sequences</taxon>
        <taxon>metagenomes</taxon>
        <taxon>ecological metagenomes</taxon>
    </lineage>
</organism>
<evidence type="ECO:0000256" key="2">
    <source>
        <dbReference type="ARBA" id="ARBA00022670"/>
    </source>
</evidence>
<comment type="similarity">
    <text evidence="1">Belongs to the peptidase C40 family.</text>
</comment>
<name>A0A3B0S512_9ZZZZ</name>
<dbReference type="Gene3D" id="2.30.30.40">
    <property type="entry name" value="SH3 Domains"/>
    <property type="match status" value="1"/>
</dbReference>
<dbReference type="EMBL" id="UOEF01000294">
    <property type="protein sequence ID" value="VAV99957.1"/>
    <property type="molecule type" value="Genomic_DNA"/>
</dbReference>
<dbReference type="GO" id="GO:0008234">
    <property type="term" value="F:cysteine-type peptidase activity"/>
    <property type="evidence" value="ECO:0007669"/>
    <property type="project" value="UniProtKB-KW"/>
</dbReference>
<dbReference type="PANTHER" id="PTHR47359">
    <property type="entry name" value="PEPTIDOGLYCAN DL-ENDOPEPTIDASE CWLO"/>
    <property type="match status" value="1"/>
</dbReference>
<keyword evidence="3" id="KW-0378">Hydrolase</keyword>
<dbReference type="Gene3D" id="3.90.1720.10">
    <property type="entry name" value="endopeptidase domain like (from Nostoc punctiforme)"/>
    <property type="match status" value="1"/>
</dbReference>
<evidence type="ECO:0000256" key="1">
    <source>
        <dbReference type="ARBA" id="ARBA00007074"/>
    </source>
</evidence>
<sequence length="298" mass="31654">MTLAPSAPRPDPRIAPYRSDLASTSLRHVVAAARYVDPWAMEIIADVVALRAEPDPGAGLVTQALFGEQVSVYEERDGWAWVQIGTDDYIGYLRASALGGPAPEKSHKVGALRTYLYPKPDLKVPPRGLLSLGSRLSVLGRKDGFCEIPGGGYIASGHVVEMDHAEPDYVAVAERFVGTPYLWGGRSSIGLDCSALVQLALAATGVAAPRDSDMQLTLGAPLPISDTGGGESPDGLRRGDLVFWRGHLGIMTGPEMLLHANAHHMAVAEEPLAKAIARIGASGSEVIGLRRLQSDLHQ</sequence>
<dbReference type="Pfam" id="PF18348">
    <property type="entry name" value="SH3_16"/>
    <property type="match status" value="1"/>
</dbReference>
<dbReference type="InterPro" id="IPR000064">
    <property type="entry name" value="NLP_P60_dom"/>
</dbReference>
<dbReference type="InterPro" id="IPR051794">
    <property type="entry name" value="PG_Endopeptidase_C40"/>
</dbReference>
<dbReference type="SUPFAM" id="SSF54001">
    <property type="entry name" value="Cysteine proteinases"/>
    <property type="match status" value="1"/>
</dbReference>
<evidence type="ECO:0000256" key="4">
    <source>
        <dbReference type="ARBA" id="ARBA00022807"/>
    </source>
</evidence>
<evidence type="ECO:0000259" key="5">
    <source>
        <dbReference type="PROSITE" id="PS51935"/>
    </source>
</evidence>
<keyword evidence="6" id="KW-0449">Lipoprotein</keyword>
<evidence type="ECO:0000256" key="3">
    <source>
        <dbReference type="ARBA" id="ARBA00022801"/>
    </source>
</evidence>
<accession>A0A3B0S512</accession>
<dbReference type="GO" id="GO:0006508">
    <property type="term" value="P:proteolysis"/>
    <property type="evidence" value="ECO:0007669"/>
    <property type="project" value="UniProtKB-KW"/>
</dbReference>
<protein>
    <submittedName>
        <fullName evidence="6">NLP/P60 family lipoprotein</fullName>
    </submittedName>
</protein>
<dbReference type="PANTHER" id="PTHR47359:SF3">
    <property type="entry name" value="NLP_P60 DOMAIN-CONTAINING PROTEIN-RELATED"/>
    <property type="match status" value="1"/>
</dbReference>
<dbReference type="InterPro" id="IPR041382">
    <property type="entry name" value="SH3_16"/>
</dbReference>
<dbReference type="Pfam" id="PF00877">
    <property type="entry name" value="NLPC_P60"/>
    <property type="match status" value="1"/>
</dbReference>
<gene>
    <name evidence="6" type="ORF">MNBD_ALPHA04-586</name>
</gene>
<keyword evidence="4" id="KW-0788">Thiol protease</keyword>
<evidence type="ECO:0000313" key="6">
    <source>
        <dbReference type="EMBL" id="VAV99957.1"/>
    </source>
</evidence>
<reference evidence="6" key="1">
    <citation type="submission" date="2018-06" db="EMBL/GenBank/DDBJ databases">
        <authorList>
            <person name="Zhirakovskaya E."/>
        </authorList>
    </citation>
    <scope>NUCLEOTIDE SEQUENCE</scope>
</reference>